<reference evidence="2" key="1">
    <citation type="journal article" date="2023" name="Front. Plant Sci.">
        <title>Chromosomal-level genome assembly of Melastoma candidum provides insights into trichome evolution.</title>
        <authorList>
            <person name="Zhong Y."/>
            <person name="Wu W."/>
            <person name="Sun C."/>
            <person name="Zou P."/>
            <person name="Liu Y."/>
            <person name="Dai S."/>
            <person name="Zhou R."/>
        </authorList>
    </citation>
    <scope>NUCLEOTIDE SEQUENCE [LARGE SCALE GENOMIC DNA]</scope>
</reference>
<sequence>MDAAFEFDSAFPPLGGSAVKAQVGSSLNARRQDPVGGNSVRKEGLSFKSALNAWGNDGSKQHTVAFNEKGKLKVPVEWKEGAKSKWGSCIVGFMIGKHVDPSIIRRVCTQIWGKRGLSQVSVVGHKRILLRFEKEQQMEAILSRSDWHIAGCPVLLRKWSVGLQLSDKELRNVPCWVQLTGIPLELWHREGILYLASVLGVPIKLDGRSERPANMGTARVQINCAAVNELRKTIDIEGEEGEGIQVEVYYENIPLQCQHCKVFGHSTGQCLENNGNRKGRSRSRANRRKRSNTVSVEREHGGDRSKSVQLENCALEWRQMGVQEKGESSSGLDGVNRLETGPVPLRFNGSENILQDMPITISKELIGEEFNCHNAWSLVPYQPSETNYFEALEEEALADASGEESINEPSKLAGELEGLSENASIRSDEQQVDVRPLLLMRAEDSLCSPTNEEQLESLYNRNWAVYRQHMNGQPDIEFRKCLDSHQRASLSREVNDEEIKNTLFELKRGLGDLRALVTIEAMANSRIEPAATVADVLAGRDWDDFCRGKLRTASFWHNIGVISAGPVICLMCNEDDETVNHVLFQCPYARRVWRVLTKEYEFSFYGTTWEDLEGTMTQIWKTQKGRVIVRAYMAAIYYIWIERCRRRNGEIAISPWSVTLRVRAAVLR</sequence>
<comment type="caution">
    <text evidence="1">The sequence shown here is derived from an EMBL/GenBank/DDBJ whole genome shotgun (WGS) entry which is preliminary data.</text>
</comment>
<evidence type="ECO:0000313" key="2">
    <source>
        <dbReference type="Proteomes" id="UP001057402"/>
    </source>
</evidence>
<dbReference type="Proteomes" id="UP001057402">
    <property type="component" value="Chromosome 10"/>
</dbReference>
<keyword evidence="2" id="KW-1185">Reference proteome</keyword>
<proteinExistence type="predicted"/>
<gene>
    <name evidence="1" type="ORF">MLD38_032048</name>
</gene>
<name>A0ACB9M2W8_9MYRT</name>
<organism evidence="1 2">
    <name type="scientific">Melastoma candidum</name>
    <dbReference type="NCBI Taxonomy" id="119954"/>
    <lineage>
        <taxon>Eukaryota</taxon>
        <taxon>Viridiplantae</taxon>
        <taxon>Streptophyta</taxon>
        <taxon>Embryophyta</taxon>
        <taxon>Tracheophyta</taxon>
        <taxon>Spermatophyta</taxon>
        <taxon>Magnoliopsida</taxon>
        <taxon>eudicotyledons</taxon>
        <taxon>Gunneridae</taxon>
        <taxon>Pentapetalae</taxon>
        <taxon>rosids</taxon>
        <taxon>malvids</taxon>
        <taxon>Myrtales</taxon>
        <taxon>Melastomataceae</taxon>
        <taxon>Melastomatoideae</taxon>
        <taxon>Melastomateae</taxon>
        <taxon>Melastoma</taxon>
    </lineage>
</organism>
<accession>A0ACB9M2W8</accession>
<evidence type="ECO:0000313" key="1">
    <source>
        <dbReference type="EMBL" id="KAI4318323.1"/>
    </source>
</evidence>
<protein>
    <submittedName>
        <fullName evidence="1">Uncharacterized protein</fullName>
    </submittedName>
</protein>
<dbReference type="EMBL" id="CM042889">
    <property type="protein sequence ID" value="KAI4318323.1"/>
    <property type="molecule type" value="Genomic_DNA"/>
</dbReference>